<name>A0A9W6G6L2_9ACTN</name>
<accession>A0A9W6G6L2</accession>
<evidence type="ECO:0000313" key="3">
    <source>
        <dbReference type="EMBL" id="GLI41238.1"/>
    </source>
</evidence>
<feature type="region of interest" description="Disordered" evidence="1">
    <location>
        <begin position="268"/>
        <end position="292"/>
    </location>
</feature>
<protein>
    <recommendedName>
        <fullName evidence="2">GmrSD restriction endonucleases N-terminal domain-containing protein</fullName>
    </recommendedName>
</protein>
<comment type="caution">
    <text evidence="3">The sequence shown here is derived from an EMBL/GenBank/DDBJ whole genome shotgun (WGS) entry which is preliminary data.</text>
</comment>
<gene>
    <name evidence="3" type="ORF">GALLR39Z86_10880</name>
</gene>
<feature type="compositionally biased region" description="Polar residues" evidence="1">
    <location>
        <begin position="276"/>
        <end position="286"/>
    </location>
</feature>
<reference evidence="3" key="1">
    <citation type="submission" date="2022-12" db="EMBL/GenBank/DDBJ databases">
        <title>Reference genome sequencing for broad-spectrum identification of bacterial and archaeal isolates by mass spectrometry.</title>
        <authorList>
            <person name="Sekiguchi Y."/>
            <person name="Tourlousse D.M."/>
        </authorList>
    </citation>
    <scope>NUCLEOTIDE SEQUENCE</scope>
    <source>
        <strain evidence="3">LLR39Z86</strain>
    </source>
</reference>
<evidence type="ECO:0000313" key="4">
    <source>
        <dbReference type="Proteomes" id="UP001144313"/>
    </source>
</evidence>
<evidence type="ECO:0000259" key="2">
    <source>
        <dbReference type="Pfam" id="PF03235"/>
    </source>
</evidence>
<dbReference type="Pfam" id="PF03235">
    <property type="entry name" value="GmrSD_N"/>
    <property type="match status" value="1"/>
</dbReference>
<keyword evidence="4" id="KW-1185">Reference proteome</keyword>
<dbReference type="EMBL" id="BSDT01000001">
    <property type="protein sequence ID" value="GLI41238.1"/>
    <property type="molecule type" value="Genomic_DNA"/>
</dbReference>
<evidence type="ECO:0000256" key="1">
    <source>
        <dbReference type="SAM" id="MobiDB-lite"/>
    </source>
</evidence>
<dbReference type="AlphaFoldDB" id="A0A9W6G6L2"/>
<sequence length="560" mass="63455">MSEMSLETQPSAGTIGLDDLVADTWAGRIRIPHFQRDFRWGSKDVVRLLDSIDRGYPIGNLLLWERQSPKAVLTLGALTINAPRSEKGLWVVDGQQRIISLANVLHRDGASDSRFEIYYDLQERKFVQSPRVVSPHLIRVPTLFDIESLIDWFHAKGPDFDREYLTTATRVAKRLREYKIPAYFVRVDDKDILTDIFDRMNNYGKRLRRSEVFEALYSGPENAVDDHLTIPRIVSKIDAATGFGQIPERTVLASILVRRGSDPTRDIHSEFAGNDLGSTGTRSSNDFPGEDRDTAYEEGAAALHRAVEFLQQHASVPHAAFLSYEALLVVLTRFFAFFPSPSANSLRLLRRWYWRTTAAGPVVFRGSFSQMARALPSRISRGSEQGSVQALLRVIGNEDRYPLDFPSQFRTNHASSKAMLCSWWDRGPRSFESSEAFEIHDLAAIIGEKTTARPAVQRIYPQSSAEDLYLSPANFLLLPSTEEPAPISAAIELATDPILLESHLIERGAYRQLVDVGPRSFLHERNRLLEEWFRSFLSRATEWGFEDTVDIQSMDFDGEE</sequence>
<organism evidence="3 4">
    <name type="scientific">Glycomyces algeriensis</name>
    <dbReference type="NCBI Taxonomy" id="256037"/>
    <lineage>
        <taxon>Bacteria</taxon>
        <taxon>Bacillati</taxon>
        <taxon>Actinomycetota</taxon>
        <taxon>Actinomycetes</taxon>
        <taxon>Glycomycetales</taxon>
        <taxon>Glycomycetaceae</taxon>
        <taxon>Glycomyces</taxon>
    </lineage>
</organism>
<dbReference type="PANTHER" id="PTHR37292:SF2">
    <property type="entry name" value="DUF262 DOMAIN-CONTAINING PROTEIN"/>
    <property type="match status" value="1"/>
</dbReference>
<dbReference type="InterPro" id="IPR004919">
    <property type="entry name" value="GmrSD_N"/>
</dbReference>
<feature type="domain" description="GmrSD restriction endonucleases N-terminal" evidence="2">
    <location>
        <begin position="19"/>
        <end position="217"/>
    </location>
</feature>
<dbReference type="PANTHER" id="PTHR37292">
    <property type="entry name" value="VNG6097C"/>
    <property type="match status" value="1"/>
</dbReference>
<proteinExistence type="predicted"/>
<dbReference type="Proteomes" id="UP001144313">
    <property type="component" value="Unassembled WGS sequence"/>
</dbReference>